<keyword evidence="2 5" id="KW-0547">Nucleotide-binding</keyword>
<keyword evidence="1" id="KW-0808">Transferase</keyword>
<evidence type="ECO:0000259" key="7">
    <source>
        <dbReference type="PROSITE" id="PS50011"/>
    </source>
</evidence>
<keyword evidence="6" id="KW-1133">Transmembrane helix</keyword>
<dbReference type="InterPro" id="IPR000719">
    <property type="entry name" value="Prot_kinase_dom"/>
</dbReference>
<keyword evidence="6" id="KW-0472">Membrane</keyword>
<keyword evidence="3 8" id="KW-0418">Kinase</keyword>
<dbReference type="InterPro" id="IPR008266">
    <property type="entry name" value="Tyr_kinase_AS"/>
</dbReference>
<keyword evidence="4 5" id="KW-0067">ATP-binding</keyword>
<dbReference type="Gene3D" id="3.30.200.20">
    <property type="entry name" value="Phosphorylase Kinase, domain 1"/>
    <property type="match status" value="1"/>
</dbReference>
<accession>A0A552UH41</accession>
<dbReference type="PANTHER" id="PTHR43289">
    <property type="entry name" value="MITOGEN-ACTIVATED PROTEIN KINASE KINASE KINASE 20-RELATED"/>
    <property type="match status" value="1"/>
</dbReference>
<feature type="domain" description="Protein kinase" evidence="7">
    <location>
        <begin position="78"/>
        <end position="335"/>
    </location>
</feature>
<keyword evidence="8" id="KW-0723">Serine/threonine-protein kinase</keyword>
<dbReference type="PROSITE" id="PS50011">
    <property type="entry name" value="PROTEIN_KINASE_DOM"/>
    <property type="match status" value="1"/>
</dbReference>
<dbReference type="CDD" id="cd14014">
    <property type="entry name" value="STKc_PknB_like"/>
    <property type="match status" value="1"/>
</dbReference>
<dbReference type="Pfam" id="PF00069">
    <property type="entry name" value="Pkinase"/>
    <property type="match status" value="1"/>
</dbReference>
<dbReference type="PROSITE" id="PS00109">
    <property type="entry name" value="PROTEIN_KINASE_TYR"/>
    <property type="match status" value="1"/>
</dbReference>
<evidence type="ECO:0000256" key="6">
    <source>
        <dbReference type="SAM" id="Phobius"/>
    </source>
</evidence>
<dbReference type="Proteomes" id="UP000317894">
    <property type="component" value="Unassembled WGS sequence"/>
</dbReference>
<dbReference type="OrthoDB" id="9801841at2"/>
<dbReference type="InterPro" id="IPR017441">
    <property type="entry name" value="Protein_kinase_ATP_BS"/>
</dbReference>
<keyword evidence="6" id="KW-0812">Transmembrane</keyword>
<feature type="binding site" evidence="5">
    <location>
        <position position="109"/>
    </location>
    <ligand>
        <name>ATP</name>
        <dbReference type="ChEBI" id="CHEBI:30616"/>
    </ligand>
</feature>
<evidence type="ECO:0000313" key="9">
    <source>
        <dbReference type="Proteomes" id="UP000317894"/>
    </source>
</evidence>
<dbReference type="AlphaFoldDB" id="A0A552UH41"/>
<evidence type="ECO:0000256" key="2">
    <source>
        <dbReference type="ARBA" id="ARBA00022741"/>
    </source>
</evidence>
<proteinExistence type="predicted"/>
<dbReference type="GO" id="GO:0004674">
    <property type="term" value="F:protein serine/threonine kinase activity"/>
    <property type="evidence" value="ECO:0007669"/>
    <property type="project" value="UniProtKB-KW"/>
</dbReference>
<evidence type="ECO:0000313" key="8">
    <source>
        <dbReference type="EMBL" id="TRW17497.1"/>
    </source>
</evidence>
<dbReference type="RefSeq" id="WP_143555042.1">
    <property type="nucleotide sequence ID" value="NZ_VJWA01000001.1"/>
</dbReference>
<dbReference type="PROSITE" id="PS00107">
    <property type="entry name" value="PROTEIN_KINASE_ATP"/>
    <property type="match status" value="1"/>
</dbReference>
<evidence type="ECO:0000256" key="5">
    <source>
        <dbReference type="PROSITE-ProRule" id="PRU10141"/>
    </source>
</evidence>
<organism evidence="8 9">
    <name type="scientific">Glacieibacterium frigidum</name>
    <dbReference type="NCBI Taxonomy" id="2593303"/>
    <lineage>
        <taxon>Bacteria</taxon>
        <taxon>Pseudomonadati</taxon>
        <taxon>Pseudomonadota</taxon>
        <taxon>Alphaproteobacteria</taxon>
        <taxon>Sphingomonadales</taxon>
        <taxon>Sphingosinicellaceae</taxon>
        <taxon>Glacieibacterium</taxon>
    </lineage>
</organism>
<dbReference type="GO" id="GO:0005524">
    <property type="term" value="F:ATP binding"/>
    <property type="evidence" value="ECO:0007669"/>
    <property type="project" value="UniProtKB-UniRule"/>
</dbReference>
<protein>
    <submittedName>
        <fullName evidence="8">Serine/threonine protein kinase</fullName>
    </submittedName>
</protein>
<dbReference type="EMBL" id="VJWA01000001">
    <property type="protein sequence ID" value="TRW17497.1"/>
    <property type="molecule type" value="Genomic_DNA"/>
</dbReference>
<dbReference type="PANTHER" id="PTHR43289:SF34">
    <property type="entry name" value="SERINE_THREONINE-PROTEIN KINASE YBDM-RELATED"/>
    <property type="match status" value="1"/>
</dbReference>
<reference evidence="8 9" key="1">
    <citation type="submission" date="2019-07" db="EMBL/GenBank/DDBJ databases">
        <title>Novel species isolated from glacier.</title>
        <authorList>
            <person name="Liu Q."/>
            <person name="Xin Y.-H."/>
        </authorList>
    </citation>
    <scope>NUCLEOTIDE SEQUENCE [LARGE SCALE GENOMIC DNA]</scope>
    <source>
        <strain evidence="8 9">LB1R16</strain>
    </source>
</reference>
<evidence type="ECO:0000256" key="1">
    <source>
        <dbReference type="ARBA" id="ARBA00022679"/>
    </source>
</evidence>
<keyword evidence="9" id="KW-1185">Reference proteome</keyword>
<feature type="transmembrane region" description="Helical" evidence="6">
    <location>
        <begin position="336"/>
        <end position="358"/>
    </location>
</feature>
<dbReference type="InterPro" id="IPR011009">
    <property type="entry name" value="Kinase-like_dom_sf"/>
</dbReference>
<dbReference type="SUPFAM" id="SSF56112">
    <property type="entry name" value="Protein kinase-like (PK-like)"/>
    <property type="match status" value="1"/>
</dbReference>
<comment type="caution">
    <text evidence="8">The sequence shown here is derived from an EMBL/GenBank/DDBJ whole genome shotgun (WGS) entry which is preliminary data.</text>
</comment>
<name>A0A552UH41_9SPHN</name>
<sequence>MRKDDLDGRALALLDAAFDRPSATREAWLRDQCGDDEALTARCLALLHAGTGAEARLRTGTAGQGDVDAPLPDRIGAYRITGLIGQGGMGAVYRGERAAGDFDHVVAIKLIRPGALSDTLVERFQRERQTLARLSHPNIARLFDGGETDGTPYIVMEHVDGVRLDTWLVGAPPLAARTVLFLKVCAAVGFAHQNLIIHRDLTPSNILVDADGEPRLIDFGISRPPDAPTARTPVAGLSLTPGFAAPERLAGLPATTLTDIYSLGVLFDRLLGGAGDDDTRAIVARASAAVPEDRYPSVDALADDVRAWASGGVVAARRGGRRYAVAKFVRRHRVGVAASLAALLLILGALAATSWSYARAERARVAEAKRFEELRSLAGYMIFDLDEQLARVVGNAAARVRLVGRAQTYLSALAASPGTSPAVREEAARGFITLARVQGVPTQPNFGDNDRARANLDTAIAMLRPAAPRDPAAAALLVEGLSHRAMISAHVDTDGKTTATMLEEAAKVLAAVPVPARDMAWMAARSRLRKSQFEAAVMDNKPAEMLRLAEQMEIEVGEWPPAERSSRAAAIDFATAQHFRGMHGYFADQYETGTAAHRRAEAMLTALDEAQPNDPMVLYLLAYNGYVGYGTASGSPALTADANHFLGTARASVDRLIRIEPNDRALRAFSGSIRNSEAQALSDAGRQAEAVAVQRRVIADYTAAIGPKRKSATLNRLLLAHITMGNIARKAGDRALACASVAAARAAMPELEATGSLVGNIAAFRPTLAANARACASGGALVPLTT</sequence>
<gene>
    <name evidence="8" type="ORF">FMM06_04885</name>
</gene>
<dbReference type="Gene3D" id="1.10.510.10">
    <property type="entry name" value="Transferase(Phosphotransferase) domain 1"/>
    <property type="match status" value="1"/>
</dbReference>
<evidence type="ECO:0000256" key="3">
    <source>
        <dbReference type="ARBA" id="ARBA00022777"/>
    </source>
</evidence>
<evidence type="ECO:0000256" key="4">
    <source>
        <dbReference type="ARBA" id="ARBA00022840"/>
    </source>
</evidence>